<feature type="transmembrane region" description="Helical" evidence="10">
    <location>
        <begin position="430"/>
        <end position="449"/>
    </location>
</feature>
<protein>
    <recommendedName>
        <fullName evidence="15">Potassium transporter</fullName>
    </recommendedName>
</protein>
<evidence type="ECO:0000256" key="1">
    <source>
        <dbReference type="ARBA" id="ARBA00004141"/>
    </source>
</evidence>
<feature type="domain" description="K+ potassium transporter integral membrane" evidence="11">
    <location>
        <begin position="57"/>
        <end position="524"/>
    </location>
</feature>
<accession>A0A0W0FT42</accession>
<evidence type="ECO:0000256" key="8">
    <source>
        <dbReference type="ARBA" id="ARBA00023136"/>
    </source>
</evidence>
<evidence type="ECO:0000259" key="12">
    <source>
        <dbReference type="Pfam" id="PF22776"/>
    </source>
</evidence>
<evidence type="ECO:0000256" key="7">
    <source>
        <dbReference type="ARBA" id="ARBA00023065"/>
    </source>
</evidence>
<dbReference type="InterPro" id="IPR003855">
    <property type="entry name" value="K+_transporter"/>
</dbReference>
<feature type="domain" description="K+ potassium transporter C-terminal" evidence="12">
    <location>
        <begin position="595"/>
        <end position="772"/>
    </location>
</feature>
<dbReference type="Proteomes" id="UP000054988">
    <property type="component" value="Unassembled WGS sequence"/>
</dbReference>
<keyword evidence="2" id="KW-0813">Transport</keyword>
<evidence type="ECO:0000313" key="14">
    <source>
        <dbReference type="Proteomes" id="UP000054988"/>
    </source>
</evidence>
<evidence type="ECO:0000256" key="5">
    <source>
        <dbReference type="ARBA" id="ARBA00022958"/>
    </source>
</evidence>
<gene>
    <name evidence="13" type="ORF">WG66_7943</name>
</gene>
<feature type="transmembrane region" description="Helical" evidence="10">
    <location>
        <begin position="273"/>
        <end position="291"/>
    </location>
</feature>
<evidence type="ECO:0000256" key="2">
    <source>
        <dbReference type="ARBA" id="ARBA00022448"/>
    </source>
</evidence>
<feature type="transmembrane region" description="Helical" evidence="10">
    <location>
        <begin position="352"/>
        <end position="383"/>
    </location>
</feature>
<feature type="transmembrane region" description="Helical" evidence="10">
    <location>
        <begin position="92"/>
        <end position="113"/>
    </location>
</feature>
<dbReference type="GO" id="GO:0015079">
    <property type="term" value="F:potassium ion transmembrane transporter activity"/>
    <property type="evidence" value="ECO:0007669"/>
    <property type="project" value="InterPro"/>
</dbReference>
<proteinExistence type="predicted"/>
<comment type="subcellular location">
    <subcellularLocation>
        <location evidence="1">Membrane</location>
        <topology evidence="1">Multi-pass membrane protein</topology>
    </subcellularLocation>
</comment>
<feature type="transmembrane region" description="Helical" evidence="10">
    <location>
        <begin position="303"/>
        <end position="324"/>
    </location>
</feature>
<sequence>MGGGDVDNVPPIPANVNEDNDLDRIDSSMPPSSIEVNGVKIKRTEVKKSGFGLALLSFQTLGIVYSDLGTSPLYVLNGIWHADGDVPPPDDVIGGVSAIIWAVTLLPLIKYVFISLKFATEEGEGGIFALYQGLYSKISSDDSSSISTKTSLKERIRWPLLIWAIFGTSLTVADGIFTPAVSITSAVSGIGVAQGSVLASLKPISICIIIVFFFWQRFGTSRIAVTYGPIVSIWFLLLATTGIWNICQYPGIFRAFDPSRAIMWFIRTKNYDSLAGILLALTGCEAMFACLGHFNALSIQLSFTFFVYPSLILAYLGQGAVLIVRGRDVVRGREVLENIFYQTIPGPINGPLFWIMFTVAIFAAIIGSQCLVTATFSLIQQLISANCLIPLRILHTSNTFQGQIYVPAANWWLMIATVIVVASFSDTFSLFNAFGFAAATVMFSTDVLLAVQMHVVKKWPMIVGVTYFLTFGFLDALFWGASFRKVPHGGWVPLMIGLILTLLMCLWAWGKWLEDQFDGTNVMELPGFAVEQDRALAQLEQELTLADNASGEHYDFFVPQVPVTAAPEGMIGLSRVRGRGDRDAKFDNRELMRIPTCAVFHRYVAGRGFPHAFTAFVRQWPGVPQVLIFLSVNISATPSVPDNLRYIVSKLGSMEGFYSVTYQIGFRDSFDVKVDDLLPAIFAFERDLDPEFGHTAIEKIKAVSGSFTHIVPHYYLKSKDVWGPSRGGFVLNWIRRYLIEDVYRRLTVMFPETINWRTAPDQLVQVGITAVI</sequence>
<keyword evidence="6 10" id="KW-1133">Transmembrane helix</keyword>
<feature type="region of interest" description="Disordered" evidence="9">
    <location>
        <begin position="1"/>
        <end position="29"/>
    </location>
</feature>
<dbReference type="EMBL" id="LATX01001673">
    <property type="protein sequence ID" value="KTB39504.1"/>
    <property type="molecule type" value="Genomic_DNA"/>
</dbReference>
<dbReference type="InterPro" id="IPR053951">
    <property type="entry name" value="K_trans_N"/>
</dbReference>
<feature type="transmembrane region" description="Helical" evidence="10">
    <location>
        <begin position="50"/>
        <end position="68"/>
    </location>
</feature>
<evidence type="ECO:0000256" key="9">
    <source>
        <dbReference type="SAM" id="MobiDB-lite"/>
    </source>
</evidence>
<dbReference type="PANTHER" id="PTHR30540">
    <property type="entry name" value="OSMOTIC STRESS POTASSIUM TRANSPORTER"/>
    <property type="match status" value="1"/>
</dbReference>
<feature type="transmembrane region" description="Helical" evidence="10">
    <location>
        <begin position="158"/>
        <end position="177"/>
    </location>
</feature>
<keyword evidence="4 10" id="KW-0812">Transmembrane</keyword>
<evidence type="ECO:0000313" key="13">
    <source>
        <dbReference type="EMBL" id="KTB39504.1"/>
    </source>
</evidence>
<dbReference type="AlphaFoldDB" id="A0A0W0FT42"/>
<reference evidence="13 14" key="1">
    <citation type="submission" date="2015-12" db="EMBL/GenBank/DDBJ databases">
        <title>Draft genome sequence of Moniliophthora roreri, the causal agent of frosty pod rot of cacao.</title>
        <authorList>
            <person name="Aime M.C."/>
            <person name="Diaz-Valderrama J.R."/>
            <person name="Kijpornyongpan T."/>
            <person name="Phillips-Mora W."/>
        </authorList>
    </citation>
    <scope>NUCLEOTIDE SEQUENCE [LARGE SCALE GENOMIC DNA]</scope>
    <source>
        <strain evidence="13 14">MCA 2952</strain>
    </source>
</reference>
<feature type="transmembrane region" description="Helical" evidence="10">
    <location>
        <begin position="227"/>
        <end position="253"/>
    </location>
</feature>
<keyword evidence="5" id="KW-0630">Potassium</keyword>
<feature type="transmembrane region" description="Helical" evidence="10">
    <location>
        <begin position="491"/>
        <end position="509"/>
    </location>
</feature>
<organism evidence="13 14">
    <name type="scientific">Moniliophthora roreri</name>
    <name type="common">Frosty pod rot fungus</name>
    <name type="synonym">Monilia roreri</name>
    <dbReference type="NCBI Taxonomy" id="221103"/>
    <lineage>
        <taxon>Eukaryota</taxon>
        <taxon>Fungi</taxon>
        <taxon>Dikarya</taxon>
        <taxon>Basidiomycota</taxon>
        <taxon>Agaricomycotina</taxon>
        <taxon>Agaricomycetes</taxon>
        <taxon>Agaricomycetidae</taxon>
        <taxon>Agaricales</taxon>
        <taxon>Marasmiineae</taxon>
        <taxon>Marasmiaceae</taxon>
        <taxon>Moniliophthora</taxon>
    </lineage>
</organism>
<name>A0A0W0FT42_MONRR</name>
<comment type="caution">
    <text evidence="13">The sequence shown here is derived from an EMBL/GenBank/DDBJ whole genome shotgun (WGS) entry which is preliminary data.</text>
</comment>
<dbReference type="Pfam" id="PF22776">
    <property type="entry name" value="K_trans_C"/>
    <property type="match status" value="1"/>
</dbReference>
<dbReference type="InterPro" id="IPR053952">
    <property type="entry name" value="K_trans_C"/>
</dbReference>
<evidence type="ECO:0000256" key="3">
    <source>
        <dbReference type="ARBA" id="ARBA00022538"/>
    </source>
</evidence>
<evidence type="ECO:0000256" key="4">
    <source>
        <dbReference type="ARBA" id="ARBA00022692"/>
    </source>
</evidence>
<keyword evidence="8 10" id="KW-0472">Membrane</keyword>
<keyword evidence="3" id="KW-0633">Potassium transport</keyword>
<evidence type="ECO:0000256" key="6">
    <source>
        <dbReference type="ARBA" id="ARBA00022989"/>
    </source>
</evidence>
<feature type="transmembrane region" description="Helical" evidence="10">
    <location>
        <begin position="461"/>
        <end position="479"/>
    </location>
</feature>
<evidence type="ECO:0000259" key="11">
    <source>
        <dbReference type="Pfam" id="PF02705"/>
    </source>
</evidence>
<evidence type="ECO:0000256" key="10">
    <source>
        <dbReference type="SAM" id="Phobius"/>
    </source>
</evidence>
<dbReference type="eggNOG" id="ENOG502QPSA">
    <property type="taxonomic scope" value="Eukaryota"/>
</dbReference>
<feature type="transmembrane region" description="Helical" evidence="10">
    <location>
        <begin position="197"/>
        <end position="215"/>
    </location>
</feature>
<evidence type="ECO:0008006" key="15">
    <source>
        <dbReference type="Google" id="ProtNLM"/>
    </source>
</evidence>
<dbReference type="Pfam" id="PF02705">
    <property type="entry name" value="K_trans"/>
    <property type="match status" value="1"/>
</dbReference>
<keyword evidence="7" id="KW-0406">Ion transport</keyword>
<dbReference type="PANTHER" id="PTHR30540:SF83">
    <property type="entry name" value="K+ POTASSIUM TRANSPORTER"/>
    <property type="match status" value="1"/>
</dbReference>
<dbReference type="GO" id="GO:0016020">
    <property type="term" value="C:membrane"/>
    <property type="evidence" value="ECO:0007669"/>
    <property type="project" value="UniProtKB-SubCell"/>
</dbReference>
<feature type="transmembrane region" description="Helical" evidence="10">
    <location>
        <begin position="404"/>
        <end position="424"/>
    </location>
</feature>